<evidence type="ECO:0000313" key="2">
    <source>
        <dbReference type="Proteomes" id="UP000294335"/>
    </source>
</evidence>
<name>A0AAQ1P471_9PSED</name>
<protein>
    <submittedName>
        <fullName evidence="1">Uncharacterized protein</fullName>
    </submittedName>
</protein>
<dbReference type="AlphaFoldDB" id="A0AAQ1P471"/>
<comment type="caution">
    <text evidence="1">The sequence shown here is derived from an EMBL/GenBank/DDBJ whole genome shotgun (WGS) entry which is preliminary data.</text>
</comment>
<sequence length="24" mass="2363">MLSLVGAALCRDGALSGPKMSALT</sequence>
<proteinExistence type="predicted"/>
<evidence type="ECO:0000313" key="1">
    <source>
        <dbReference type="EMBL" id="SPO58918.1"/>
    </source>
</evidence>
<dbReference type="EMBL" id="OPYN01000035">
    <property type="protein sequence ID" value="SPO58918.1"/>
    <property type="molecule type" value="Genomic_DNA"/>
</dbReference>
<accession>A0AAQ1P471</accession>
<organism evidence="1 2">
    <name type="scientific">Pseudomonas inefficax</name>
    <dbReference type="NCBI Taxonomy" id="2078786"/>
    <lineage>
        <taxon>Bacteria</taxon>
        <taxon>Pseudomonadati</taxon>
        <taxon>Pseudomonadota</taxon>
        <taxon>Gammaproteobacteria</taxon>
        <taxon>Pseudomonadales</taxon>
        <taxon>Pseudomonadaceae</taxon>
        <taxon>Pseudomonas</taxon>
    </lineage>
</organism>
<gene>
    <name evidence="1" type="ORF">JV551A3_V1_350027</name>
</gene>
<keyword evidence="2" id="KW-1185">Reference proteome</keyword>
<dbReference type="Proteomes" id="UP000294335">
    <property type="component" value="Unassembled WGS sequence"/>
</dbReference>
<reference evidence="1 2" key="1">
    <citation type="submission" date="2018-02" db="EMBL/GenBank/DDBJ databases">
        <authorList>
            <person name="Dubost A."/>
        </authorList>
    </citation>
    <scope>NUCLEOTIDE SEQUENCE [LARGE SCALE GENOMIC DNA]</scope>
    <source>
        <strain evidence="2">JV551A3</strain>
    </source>
</reference>